<dbReference type="Gene3D" id="3.40.50.12780">
    <property type="entry name" value="N-terminal domain of ligase-like"/>
    <property type="match status" value="1"/>
</dbReference>
<organism evidence="8 9">
    <name type="scientific">Thioclava pacifica DSM 10166</name>
    <dbReference type="NCBI Taxonomy" id="1353537"/>
    <lineage>
        <taxon>Bacteria</taxon>
        <taxon>Pseudomonadati</taxon>
        <taxon>Pseudomonadota</taxon>
        <taxon>Alphaproteobacteria</taxon>
        <taxon>Rhodobacterales</taxon>
        <taxon>Paracoccaceae</taxon>
        <taxon>Thioclava</taxon>
    </lineage>
</organism>
<dbReference type="Pfam" id="PF13193">
    <property type="entry name" value="AMP-binding_C"/>
    <property type="match status" value="1"/>
</dbReference>
<evidence type="ECO:0000256" key="3">
    <source>
        <dbReference type="ARBA" id="ARBA00051915"/>
    </source>
</evidence>
<dbReference type="GO" id="GO:0016877">
    <property type="term" value="F:ligase activity, forming carbon-sulfur bonds"/>
    <property type="evidence" value="ECO:0007669"/>
    <property type="project" value="UniProtKB-ARBA"/>
</dbReference>
<dbReference type="OrthoDB" id="9803968at2"/>
<dbReference type="Pfam" id="PF00501">
    <property type="entry name" value="AMP-binding"/>
    <property type="match status" value="1"/>
</dbReference>
<dbReference type="InterPro" id="IPR045851">
    <property type="entry name" value="AMP-bd_C_sf"/>
</dbReference>
<dbReference type="FunFam" id="3.30.300.30:FF:000008">
    <property type="entry name" value="2,3-dihydroxybenzoate-AMP ligase"/>
    <property type="match status" value="1"/>
</dbReference>
<sequence>MNPAEWLVRTAIRRPHAPALMRGEEVLADYATFAERAARIGAGLGARGIAPGDRVAIFMKNRTEYLEALYGAWFAGAVVVPINGKLHPREAEWIIEASGAKLTFVTADPGAELKTETLDIESDAYRALIEQAPMAAPVPIAADQTVWLFYTSGTTGRPKGVKITSGNIQAMCLGYFSDVDSVEEEDAILYAAPMSHGAGLYNFMHVMRAARHVVPLSGGFEAEEILDLAPRLGNVSMFAAPTMIRRLVDRAKASGSTGEGIKTIVYGGGPMYLADIVEAVEVMGPRFVQIYGQGESPMTITALSRALVADRSHPRWRERLASVGLAHSPVSVRIADGDGNPLPPGQTGEILVRGAAVMAGYWENPEATANAIRGGWLWTGDMGAMDADGFVTLQDRSKDVIISGGTNIYPREVEEALLLHPSVHEAAVIGTPDAEWGESVLAFVTPAPGAEIDPATLDRHCRESIARFKRPKAYRVVAALPKNNYGKVLKTELRRIIEEERE</sequence>
<dbReference type="STRING" id="1353537.TP2_13810"/>
<keyword evidence="2" id="KW-0436">Ligase</keyword>
<dbReference type="EC" id="6.2.1.44" evidence="4"/>
<comment type="similarity">
    <text evidence="1">Belongs to the ATP-dependent AMP-binding enzyme family.</text>
</comment>
<proteinExistence type="inferred from homology"/>
<evidence type="ECO:0000256" key="2">
    <source>
        <dbReference type="ARBA" id="ARBA00022598"/>
    </source>
</evidence>
<dbReference type="SUPFAM" id="SSF56801">
    <property type="entry name" value="Acetyl-CoA synthetase-like"/>
    <property type="match status" value="1"/>
</dbReference>
<dbReference type="AlphaFoldDB" id="A0A074J4U5"/>
<feature type="domain" description="AMP-binding enzyme C-terminal" evidence="7">
    <location>
        <begin position="412"/>
        <end position="487"/>
    </location>
</feature>
<name>A0A074J4U5_9RHOB</name>
<dbReference type="PANTHER" id="PTHR43767:SF12">
    <property type="entry name" value="AMP-DEPENDENT SYNTHETASE AND LIGASE"/>
    <property type="match status" value="1"/>
</dbReference>
<protein>
    <recommendedName>
        <fullName evidence="5">3-methylmercaptopropionyl-CoA ligase</fullName>
        <ecNumber evidence="4">6.2.1.44</ecNumber>
    </recommendedName>
</protein>
<evidence type="ECO:0000256" key="1">
    <source>
        <dbReference type="ARBA" id="ARBA00006432"/>
    </source>
</evidence>
<evidence type="ECO:0000256" key="4">
    <source>
        <dbReference type="ARBA" id="ARBA00066616"/>
    </source>
</evidence>
<dbReference type="InterPro" id="IPR000873">
    <property type="entry name" value="AMP-dep_synth/lig_dom"/>
</dbReference>
<gene>
    <name evidence="8" type="ORF">TP2_13810</name>
</gene>
<dbReference type="InterPro" id="IPR025110">
    <property type="entry name" value="AMP-bd_C"/>
</dbReference>
<evidence type="ECO:0000259" key="6">
    <source>
        <dbReference type="Pfam" id="PF00501"/>
    </source>
</evidence>
<accession>A0A074J4U5</accession>
<dbReference type="PANTHER" id="PTHR43767">
    <property type="entry name" value="LONG-CHAIN-FATTY-ACID--COA LIGASE"/>
    <property type="match status" value="1"/>
</dbReference>
<feature type="domain" description="AMP-dependent synthetase/ligase" evidence="6">
    <location>
        <begin position="9"/>
        <end position="362"/>
    </location>
</feature>
<dbReference type="RefSeq" id="WP_038079740.1">
    <property type="nucleotide sequence ID" value="NZ_AUND01000040.1"/>
</dbReference>
<dbReference type="Gene3D" id="3.30.300.30">
    <property type="match status" value="1"/>
</dbReference>
<evidence type="ECO:0000259" key="7">
    <source>
        <dbReference type="Pfam" id="PF13193"/>
    </source>
</evidence>
<comment type="caution">
    <text evidence="8">The sequence shown here is derived from an EMBL/GenBank/DDBJ whole genome shotgun (WGS) entry which is preliminary data.</text>
</comment>
<dbReference type="InterPro" id="IPR020845">
    <property type="entry name" value="AMP-binding_CS"/>
</dbReference>
<dbReference type="EMBL" id="AUND01000040">
    <property type="protein sequence ID" value="KEO50960.1"/>
    <property type="molecule type" value="Genomic_DNA"/>
</dbReference>
<comment type="catalytic activity">
    <reaction evidence="3">
        <text>3-(methylsulfanyl)propanoate + ATP + CoA = 3-(methylsulfanyl)propanoyl-CoA + AMP + diphosphate</text>
        <dbReference type="Rhea" id="RHEA:43052"/>
        <dbReference type="ChEBI" id="CHEBI:30616"/>
        <dbReference type="ChEBI" id="CHEBI:33019"/>
        <dbReference type="ChEBI" id="CHEBI:49016"/>
        <dbReference type="ChEBI" id="CHEBI:57287"/>
        <dbReference type="ChEBI" id="CHEBI:82815"/>
        <dbReference type="ChEBI" id="CHEBI:456215"/>
        <dbReference type="EC" id="6.2.1.44"/>
    </reaction>
    <physiologicalReaction direction="left-to-right" evidence="3">
        <dbReference type="Rhea" id="RHEA:43053"/>
    </physiologicalReaction>
</comment>
<dbReference type="eggNOG" id="COG0318">
    <property type="taxonomic scope" value="Bacteria"/>
</dbReference>
<dbReference type="PROSITE" id="PS00455">
    <property type="entry name" value="AMP_BINDING"/>
    <property type="match status" value="1"/>
</dbReference>
<reference evidence="8 9" key="1">
    <citation type="submission" date="2013-07" db="EMBL/GenBank/DDBJ databases">
        <title>Thioclava pacifica DSM 10166 Genome Sequencing.</title>
        <authorList>
            <person name="Lai Q."/>
            <person name="Shao Z."/>
        </authorList>
    </citation>
    <scope>NUCLEOTIDE SEQUENCE [LARGE SCALE GENOMIC DNA]</scope>
    <source>
        <strain evidence="8 9">DSM 10166</strain>
    </source>
</reference>
<keyword evidence="9" id="KW-1185">Reference proteome</keyword>
<dbReference type="InterPro" id="IPR050237">
    <property type="entry name" value="ATP-dep_AMP-bd_enzyme"/>
</dbReference>
<evidence type="ECO:0000313" key="9">
    <source>
        <dbReference type="Proteomes" id="UP000027432"/>
    </source>
</evidence>
<evidence type="ECO:0000313" key="8">
    <source>
        <dbReference type="EMBL" id="KEO50960.1"/>
    </source>
</evidence>
<evidence type="ECO:0000256" key="5">
    <source>
        <dbReference type="ARBA" id="ARBA00067668"/>
    </source>
</evidence>
<dbReference type="Proteomes" id="UP000027432">
    <property type="component" value="Unassembled WGS sequence"/>
</dbReference>
<dbReference type="InterPro" id="IPR042099">
    <property type="entry name" value="ANL_N_sf"/>
</dbReference>